<dbReference type="PANTHER" id="PTHR10858:SF23">
    <property type="entry name" value="DEOXYRIBONUCLEASE II"/>
    <property type="match status" value="1"/>
</dbReference>
<dbReference type="AlphaFoldDB" id="A0A085N7C4"/>
<evidence type="ECO:0000313" key="3">
    <source>
        <dbReference type="EMBL" id="KFD50346.1"/>
    </source>
</evidence>
<protein>
    <submittedName>
        <fullName evidence="4">Uncharacterized protein</fullName>
    </submittedName>
</protein>
<dbReference type="GO" id="GO:0004531">
    <property type="term" value="F:deoxyribonuclease II activity"/>
    <property type="evidence" value="ECO:0007669"/>
    <property type="project" value="InterPro"/>
</dbReference>
<evidence type="ECO:0000313" key="4">
    <source>
        <dbReference type="EMBL" id="KFD65370.1"/>
    </source>
</evidence>
<keyword evidence="2" id="KW-0378">Hydrolase</keyword>
<sequence length="347" mass="39432">MANRPAPSCLIRILKECHVQRRFVLQKLPRSAKYVYIFPQSQVEALGNDIGNNESPVMLTLGSFFNLEESQPLQPTQGKKDIYRNQLLQLFYGSDVAKSSENTRYSRSKGVIIAQPAISNRLRDGGAGTAHPEGMFWMTHTVPSFPDVNKPVWNPQNNNEGHLFLCLSVEILHLSSLLDTLYYEQPFVYHSNYPKYAFENETLLDKCDSVRKMKCKLHSVYIASTEVTTADGMTMSIISENYRLAADIASSWITEKFQTSFYSWNRRSTKEVAQIRDCYGNFQVENLNGPITMAGTTIQHSEDNSRWILSPKGKIFEKVSGGAICIRNPQIVNWFKQAMQSSSVQRC</sequence>
<gene>
    <name evidence="3" type="ORF">M513_08728</name>
    <name evidence="4" type="ORF">M514_08728</name>
</gene>
<keyword evidence="5" id="KW-1185">Reference proteome</keyword>
<reference evidence="4 5" key="1">
    <citation type="journal article" date="2014" name="Nat. Genet.">
        <title>Genome and transcriptome of the porcine whipworm Trichuris suis.</title>
        <authorList>
            <person name="Jex A.R."/>
            <person name="Nejsum P."/>
            <person name="Schwarz E.M."/>
            <person name="Hu L."/>
            <person name="Young N.D."/>
            <person name="Hall R.S."/>
            <person name="Korhonen P.K."/>
            <person name="Liao S."/>
            <person name="Thamsborg S."/>
            <person name="Xia J."/>
            <person name="Xu P."/>
            <person name="Wang S."/>
            <person name="Scheerlinck J.P."/>
            <person name="Hofmann A."/>
            <person name="Sternberg P.W."/>
            <person name="Wang J."/>
            <person name="Gasser R.B."/>
        </authorList>
    </citation>
    <scope>NUCLEOTIDE SEQUENCE [LARGE SCALE GENOMIC DNA]</scope>
    <source>
        <strain evidence="4">DCEP-RM93F</strain>
        <strain evidence="3">DCEP-RM93M</strain>
    </source>
</reference>
<evidence type="ECO:0000313" key="5">
    <source>
        <dbReference type="Proteomes" id="UP000030764"/>
    </source>
</evidence>
<proteinExistence type="inferred from homology"/>
<organism evidence="4">
    <name type="scientific">Trichuris suis</name>
    <name type="common">pig whipworm</name>
    <dbReference type="NCBI Taxonomy" id="68888"/>
    <lineage>
        <taxon>Eukaryota</taxon>
        <taxon>Metazoa</taxon>
        <taxon>Ecdysozoa</taxon>
        <taxon>Nematoda</taxon>
        <taxon>Enoplea</taxon>
        <taxon>Dorylaimia</taxon>
        <taxon>Trichinellida</taxon>
        <taxon>Trichuridae</taxon>
        <taxon>Trichuris</taxon>
    </lineage>
</organism>
<dbReference type="Pfam" id="PF03265">
    <property type="entry name" value="DNase_II"/>
    <property type="match status" value="1"/>
</dbReference>
<dbReference type="InterPro" id="IPR004947">
    <property type="entry name" value="DNase_II"/>
</dbReference>
<dbReference type="PANTHER" id="PTHR10858">
    <property type="entry name" value="DEOXYRIBONUCLEASE II"/>
    <property type="match status" value="1"/>
</dbReference>
<evidence type="ECO:0000256" key="2">
    <source>
        <dbReference type="ARBA" id="ARBA00022801"/>
    </source>
</evidence>
<evidence type="ECO:0000256" key="1">
    <source>
        <dbReference type="ARBA" id="ARBA00007527"/>
    </source>
</evidence>
<dbReference type="EMBL" id="KL367539">
    <property type="protein sequence ID" value="KFD65370.1"/>
    <property type="molecule type" value="Genomic_DNA"/>
</dbReference>
<dbReference type="EMBL" id="KL363254">
    <property type="protein sequence ID" value="KFD50346.1"/>
    <property type="molecule type" value="Genomic_DNA"/>
</dbReference>
<comment type="similarity">
    <text evidence="1">Belongs to the DNase II family.</text>
</comment>
<name>A0A085N7C4_9BILA</name>
<accession>A0A085N7C4</accession>
<dbReference type="GO" id="GO:0006309">
    <property type="term" value="P:apoptotic DNA fragmentation"/>
    <property type="evidence" value="ECO:0007669"/>
    <property type="project" value="TreeGrafter"/>
</dbReference>
<dbReference type="Proteomes" id="UP000030758">
    <property type="component" value="Unassembled WGS sequence"/>
</dbReference>
<dbReference type="Proteomes" id="UP000030764">
    <property type="component" value="Unassembled WGS sequence"/>
</dbReference>